<proteinExistence type="predicted"/>
<feature type="transmembrane region" description="Helical" evidence="8">
    <location>
        <begin position="52"/>
        <end position="72"/>
    </location>
</feature>
<keyword evidence="3" id="KW-0677">Repeat</keyword>
<keyword evidence="6 8" id="KW-0472">Membrane</keyword>
<dbReference type="SUPFAM" id="SSF81340">
    <property type="entry name" value="Clc chloride channel"/>
    <property type="match status" value="1"/>
</dbReference>
<keyword evidence="2 8" id="KW-0812">Transmembrane</keyword>
<dbReference type="InterPro" id="IPR014743">
    <property type="entry name" value="Cl-channel_core"/>
</dbReference>
<evidence type="ECO:0000256" key="1">
    <source>
        <dbReference type="ARBA" id="ARBA00004141"/>
    </source>
</evidence>
<evidence type="ECO:0000256" key="8">
    <source>
        <dbReference type="SAM" id="Phobius"/>
    </source>
</evidence>
<evidence type="ECO:0000256" key="2">
    <source>
        <dbReference type="ARBA" id="ARBA00022692"/>
    </source>
</evidence>
<evidence type="ECO:0000256" key="3">
    <source>
        <dbReference type="ARBA" id="ARBA00022737"/>
    </source>
</evidence>
<organism evidence="9">
    <name type="scientific">Florenciella parvula</name>
    <dbReference type="NCBI Taxonomy" id="236787"/>
    <lineage>
        <taxon>Eukaryota</taxon>
        <taxon>Sar</taxon>
        <taxon>Stramenopiles</taxon>
        <taxon>Ochrophyta</taxon>
        <taxon>Dictyochophyceae</taxon>
        <taxon>Florenciellales</taxon>
        <taxon>Florenciella</taxon>
    </lineage>
</organism>
<dbReference type="PANTHER" id="PTHR11689:SF136">
    <property type="entry name" value="H(+)_CL(-) EXCHANGE TRANSPORTER 7"/>
    <property type="match status" value="1"/>
</dbReference>
<evidence type="ECO:0000256" key="4">
    <source>
        <dbReference type="ARBA" id="ARBA00022989"/>
    </source>
</evidence>
<dbReference type="Gene3D" id="1.10.3080.10">
    <property type="entry name" value="Clc chloride channel"/>
    <property type="match status" value="1"/>
</dbReference>
<feature type="transmembrane region" description="Helical" evidence="8">
    <location>
        <begin position="152"/>
        <end position="174"/>
    </location>
</feature>
<feature type="transmembrane region" description="Helical" evidence="8">
    <location>
        <begin position="92"/>
        <end position="118"/>
    </location>
</feature>
<dbReference type="AlphaFoldDB" id="A0A7S2B184"/>
<dbReference type="EMBL" id="HBGT01001983">
    <property type="protein sequence ID" value="CAD9383309.1"/>
    <property type="molecule type" value="Transcribed_RNA"/>
</dbReference>
<dbReference type="Pfam" id="PF00654">
    <property type="entry name" value="Voltage_CLC"/>
    <property type="match status" value="1"/>
</dbReference>
<accession>A0A7S2B184</accession>
<gene>
    <name evidence="9" type="ORF">FPAR1323_LOCUS1096</name>
</gene>
<dbReference type="PANTHER" id="PTHR11689">
    <property type="entry name" value="CHLORIDE CHANNEL PROTEIN CLC FAMILY MEMBER"/>
    <property type="match status" value="1"/>
</dbReference>
<keyword evidence="5" id="KW-0129">CBS domain</keyword>
<dbReference type="InterPro" id="IPR001807">
    <property type="entry name" value="ClC"/>
</dbReference>
<dbReference type="GO" id="GO:0016020">
    <property type="term" value="C:membrane"/>
    <property type="evidence" value="ECO:0007669"/>
    <property type="project" value="UniProtKB-SubCell"/>
</dbReference>
<comment type="subcellular location">
    <subcellularLocation>
        <location evidence="1">Membrane</location>
        <topology evidence="1">Multi-pass membrane protein</topology>
    </subcellularLocation>
</comment>
<feature type="transmembrane region" description="Helical" evidence="8">
    <location>
        <begin position="180"/>
        <end position="200"/>
    </location>
</feature>
<feature type="compositionally biased region" description="Pro residues" evidence="7">
    <location>
        <begin position="16"/>
        <end position="40"/>
    </location>
</feature>
<name>A0A7S2B184_9STRA</name>
<protein>
    <submittedName>
        <fullName evidence="9">Uncharacterized protein</fullName>
    </submittedName>
</protein>
<keyword evidence="4 8" id="KW-1133">Transmembrane helix</keyword>
<evidence type="ECO:0000313" key="9">
    <source>
        <dbReference type="EMBL" id="CAD9383309.1"/>
    </source>
</evidence>
<dbReference type="GO" id="GO:0015108">
    <property type="term" value="F:chloride transmembrane transporter activity"/>
    <property type="evidence" value="ECO:0007669"/>
    <property type="project" value="InterPro"/>
</dbReference>
<evidence type="ECO:0000256" key="7">
    <source>
        <dbReference type="SAM" id="MobiDB-lite"/>
    </source>
</evidence>
<reference evidence="9" key="1">
    <citation type="submission" date="2021-01" db="EMBL/GenBank/DDBJ databases">
        <authorList>
            <person name="Corre E."/>
            <person name="Pelletier E."/>
            <person name="Niang G."/>
            <person name="Scheremetjew M."/>
            <person name="Finn R."/>
            <person name="Kale V."/>
            <person name="Holt S."/>
            <person name="Cochrane G."/>
            <person name="Meng A."/>
            <person name="Brown T."/>
            <person name="Cohen L."/>
        </authorList>
    </citation>
    <scope>NUCLEOTIDE SEQUENCE</scope>
    <source>
        <strain evidence="9">RCC1693</strain>
    </source>
</reference>
<evidence type="ECO:0000256" key="6">
    <source>
        <dbReference type="ARBA" id="ARBA00023136"/>
    </source>
</evidence>
<sequence>MPAKCPATSRQTPRLPSLPSPSPSPSPPLPPPQPPTPHSCLPPVPNRLPWKLVGLLVGICQYLPTFTLASMTDWKLSIADEIVANNHTGKGVALAAFFMGSMGLIAAALSACMVVFIAPPAEASGLPQLIVYMAEAELMEERKALELGNRLLEFRVVLVKIFALTLACFSGLAIGREGPAVHIGAGFGWIVAKCVIRYILDALFPIARAHRSHSL</sequence>
<dbReference type="InterPro" id="IPR051280">
    <property type="entry name" value="Cl-channel/antiporter"/>
</dbReference>
<feature type="region of interest" description="Disordered" evidence="7">
    <location>
        <begin position="1"/>
        <end position="40"/>
    </location>
</feature>
<evidence type="ECO:0000256" key="5">
    <source>
        <dbReference type="ARBA" id="ARBA00023122"/>
    </source>
</evidence>